<dbReference type="Proteomes" id="UP000290204">
    <property type="component" value="Unassembled WGS sequence"/>
</dbReference>
<evidence type="ECO:0000313" key="2">
    <source>
        <dbReference type="Proteomes" id="UP000290204"/>
    </source>
</evidence>
<evidence type="ECO:0000313" key="1">
    <source>
        <dbReference type="EMBL" id="RXK62404.1"/>
    </source>
</evidence>
<keyword evidence="2" id="KW-1185">Reference proteome</keyword>
<proteinExistence type="predicted"/>
<name>A0A4Q1CNK1_9BACT</name>
<dbReference type="RefSeq" id="WP_129129775.1">
    <property type="nucleotide sequence ID" value="NZ_SDHW01000001.1"/>
</dbReference>
<sequence length="163" mass="18891">MGVYLSINGYQKNSTCIVGHISFLGLYEVKTDSIQKFKIRENSISHYGDLYLISESKNDWRDLGLFEQDLLFYTLATNYWSGQSLGKYQEETTCLMFDPSMLLKPIDRFIAEKDSIINSFRGTYKEFLIQDIEQSKEVDFFVELKSLIEESIKKDAIIGIVFS</sequence>
<dbReference type="AlphaFoldDB" id="A0A4Q1CNK1"/>
<gene>
    <name evidence="1" type="ORF">ESA94_05185</name>
</gene>
<dbReference type="OrthoDB" id="9816422at2"/>
<organism evidence="1 2">
    <name type="scientific">Lacibacter luteus</name>
    <dbReference type="NCBI Taxonomy" id="2508719"/>
    <lineage>
        <taxon>Bacteria</taxon>
        <taxon>Pseudomonadati</taxon>
        <taxon>Bacteroidota</taxon>
        <taxon>Chitinophagia</taxon>
        <taxon>Chitinophagales</taxon>
        <taxon>Chitinophagaceae</taxon>
        <taxon>Lacibacter</taxon>
    </lineage>
</organism>
<accession>A0A4Q1CNK1</accession>
<reference evidence="1 2" key="1">
    <citation type="submission" date="2019-01" db="EMBL/GenBank/DDBJ databases">
        <title>Lacibacter sp. strain TTM-7.</title>
        <authorList>
            <person name="Chen W.-M."/>
        </authorList>
    </citation>
    <scope>NUCLEOTIDE SEQUENCE [LARGE SCALE GENOMIC DNA]</scope>
    <source>
        <strain evidence="1 2">TTM-7</strain>
    </source>
</reference>
<protein>
    <submittedName>
        <fullName evidence="1">Uncharacterized protein</fullName>
    </submittedName>
</protein>
<dbReference type="EMBL" id="SDHW01000001">
    <property type="protein sequence ID" value="RXK62404.1"/>
    <property type="molecule type" value="Genomic_DNA"/>
</dbReference>
<comment type="caution">
    <text evidence="1">The sequence shown here is derived from an EMBL/GenBank/DDBJ whole genome shotgun (WGS) entry which is preliminary data.</text>
</comment>